<keyword evidence="12" id="KW-1185">Reference proteome</keyword>
<dbReference type="PANTHER" id="PTHR10125">
    <property type="entry name" value="P2X PURINOCEPTOR"/>
    <property type="match status" value="1"/>
</dbReference>
<evidence type="ECO:0000256" key="1">
    <source>
        <dbReference type="ARBA" id="ARBA00004308"/>
    </source>
</evidence>
<dbReference type="Pfam" id="PF00864">
    <property type="entry name" value="P2X_receptor"/>
    <property type="match status" value="1"/>
</dbReference>
<dbReference type="EMBL" id="CAJNOR010002015">
    <property type="protein sequence ID" value="CAF1234833.1"/>
    <property type="molecule type" value="Genomic_DNA"/>
</dbReference>
<dbReference type="Proteomes" id="UP000663852">
    <property type="component" value="Unassembled WGS sequence"/>
</dbReference>
<dbReference type="Gene3D" id="2.60.490.10">
    <property type="entry name" value="atp-gated p2x4 ion channel domain"/>
    <property type="match status" value="1"/>
</dbReference>
<evidence type="ECO:0000313" key="13">
    <source>
        <dbReference type="Proteomes" id="UP000663852"/>
    </source>
</evidence>
<dbReference type="GO" id="GO:0033198">
    <property type="term" value="P:response to ATP"/>
    <property type="evidence" value="ECO:0007669"/>
    <property type="project" value="InterPro"/>
</dbReference>
<dbReference type="GO" id="GO:0004931">
    <property type="term" value="F:extracellularly ATP-gated monoatomic cation channel activity"/>
    <property type="evidence" value="ECO:0007669"/>
    <property type="project" value="InterPro"/>
</dbReference>
<evidence type="ECO:0000256" key="8">
    <source>
        <dbReference type="ARBA" id="ARBA00023286"/>
    </source>
</evidence>
<gene>
    <name evidence="11" type="ORF">EDS130_LOCUS30061</name>
    <name evidence="10" type="ORF">XAT740_LOCUS25419</name>
</gene>
<dbReference type="GO" id="GO:0070588">
    <property type="term" value="P:calcium ion transmembrane transport"/>
    <property type="evidence" value="ECO:0007669"/>
    <property type="project" value="TreeGrafter"/>
</dbReference>
<keyword evidence="6" id="KW-0406">Ion transport</keyword>
<evidence type="ECO:0000256" key="4">
    <source>
        <dbReference type="ARBA" id="ARBA00022692"/>
    </source>
</evidence>
<dbReference type="GO" id="GO:0012505">
    <property type="term" value="C:endomembrane system"/>
    <property type="evidence" value="ECO:0007669"/>
    <property type="project" value="UniProtKB-SubCell"/>
</dbReference>
<keyword evidence="9" id="KW-0407">Ion channel</keyword>
<dbReference type="PRINTS" id="PR01307">
    <property type="entry name" value="P2XRECEPTOR"/>
</dbReference>
<dbReference type="InterPro" id="IPR059116">
    <property type="entry name" value="P2X_receptor"/>
</dbReference>
<accession>A0A815CQU6</accession>
<evidence type="ECO:0000256" key="6">
    <source>
        <dbReference type="ARBA" id="ARBA00023065"/>
    </source>
</evidence>
<evidence type="ECO:0000256" key="2">
    <source>
        <dbReference type="ARBA" id="ARBA00009848"/>
    </source>
</evidence>
<keyword evidence="8" id="KW-1071">Ligand-gated ion channel</keyword>
<dbReference type="GO" id="GO:0005886">
    <property type="term" value="C:plasma membrane"/>
    <property type="evidence" value="ECO:0007669"/>
    <property type="project" value="InterPro"/>
</dbReference>
<comment type="similarity">
    <text evidence="2">Belongs to the P2X receptor family.</text>
</comment>
<keyword evidence="7" id="KW-0472">Membrane</keyword>
<dbReference type="Gene3D" id="1.10.287.940">
    <property type="entry name" value="atp-gated p2x4 ion channel"/>
    <property type="match status" value="1"/>
</dbReference>
<proteinExistence type="inferred from homology"/>
<dbReference type="GO" id="GO:0001614">
    <property type="term" value="F:purinergic nucleotide receptor activity"/>
    <property type="evidence" value="ECO:0007669"/>
    <property type="project" value="InterPro"/>
</dbReference>
<evidence type="ECO:0000256" key="5">
    <source>
        <dbReference type="ARBA" id="ARBA00022989"/>
    </source>
</evidence>
<dbReference type="InterPro" id="IPR027309">
    <property type="entry name" value="P2X_extracellular_dom_sf"/>
</dbReference>
<keyword evidence="3" id="KW-0813">Transport</keyword>
<evidence type="ECO:0000313" key="12">
    <source>
        <dbReference type="Proteomes" id="UP000663828"/>
    </source>
</evidence>
<evidence type="ECO:0000256" key="9">
    <source>
        <dbReference type="ARBA" id="ARBA00023303"/>
    </source>
</evidence>
<evidence type="ECO:0000256" key="3">
    <source>
        <dbReference type="ARBA" id="ARBA00022448"/>
    </source>
</evidence>
<keyword evidence="5" id="KW-1133">Transmembrane helix</keyword>
<dbReference type="EMBL" id="CAJNOJ010000208">
    <property type="protein sequence ID" value="CAF1290570.1"/>
    <property type="molecule type" value="Genomic_DNA"/>
</dbReference>
<evidence type="ECO:0000313" key="11">
    <source>
        <dbReference type="EMBL" id="CAF1290570.1"/>
    </source>
</evidence>
<reference evidence="11" key="1">
    <citation type="submission" date="2021-02" db="EMBL/GenBank/DDBJ databases">
        <authorList>
            <person name="Nowell W R."/>
        </authorList>
    </citation>
    <scope>NUCLEOTIDE SEQUENCE</scope>
</reference>
<organism evidence="11 13">
    <name type="scientific">Adineta ricciae</name>
    <name type="common">Rotifer</name>
    <dbReference type="NCBI Taxonomy" id="249248"/>
    <lineage>
        <taxon>Eukaryota</taxon>
        <taxon>Metazoa</taxon>
        <taxon>Spiralia</taxon>
        <taxon>Gnathifera</taxon>
        <taxon>Rotifera</taxon>
        <taxon>Eurotatoria</taxon>
        <taxon>Bdelloidea</taxon>
        <taxon>Adinetida</taxon>
        <taxon>Adinetidae</taxon>
        <taxon>Adineta</taxon>
    </lineage>
</organism>
<dbReference type="OrthoDB" id="494673at2759"/>
<comment type="subcellular location">
    <subcellularLocation>
        <location evidence="1">Endomembrane system</location>
    </subcellularLocation>
</comment>
<dbReference type="GO" id="GO:0098794">
    <property type="term" value="C:postsynapse"/>
    <property type="evidence" value="ECO:0007669"/>
    <property type="project" value="GOC"/>
</dbReference>
<evidence type="ECO:0000256" key="7">
    <source>
        <dbReference type="ARBA" id="ARBA00023136"/>
    </source>
</evidence>
<protein>
    <recommendedName>
        <fullName evidence="14">Purinergic receptor</fullName>
    </recommendedName>
</protein>
<evidence type="ECO:0000313" key="10">
    <source>
        <dbReference type="EMBL" id="CAF1234833.1"/>
    </source>
</evidence>
<sequence length="665" mass="75105">MISIIFLSYIVWRRKGYQRFQEPHGSSIIKVKGIGRVVVGNPLFLPDNQTQVLWDASEFAIPPIEENTFFIATRKTITYDQTLSVCPSALNEQLFCNEINNPCKQGKPTNNTFGFQTGKCVPSFEDRTKRVCEINAWCPEELTNSTDDQLDVSDLQNFTVFIKTIVSFGEFNIKLRTVKVDTEFSCRFNPDTAARCPIFRIGYILERLHKEDSTKNLTALYSHGGLIEIKQNWKCNFDFEIDRTGCFPTYSFKLLQDGDDLFSPGINYRYVNKYRVNGIEYRTLTKMYGLRFVLAITGEVGGFDLYYLFLAIGSGISWMVIADFICEFIFKYIHKNNEQYCQGKIFICDLVQDRNIVTIKFSISFAYQSFNMMKTTISYFALFLLSMTVRVKSQVCQNVDQYGQCSVNSACGCFHMVNADNAGVCGFLWPSCSHLSSCNSANNTCQSSDTVCVHHPRCQNAPVCYPVSMIDQRVCPPTTTTTQQTVVTSTTSIPWSTTTTTSVQPKCPRLITFDNILNAVRIPQPIPPGYSGFQWVNANYMNVTYHEQINGSSGYSNALTSGHFIAVNKDGQNLHMINNAAKSFSLKSLIVASAWNNNLILEITGKRGGTISNTRRITLQMQSQRVDLDWSFLETVSFSAEDSKSNAKGRETSFGIDNLCIEFTK</sequence>
<evidence type="ECO:0008006" key="14">
    <source>
        <dbReference type="Google" id="ProtNLM"/>
    </source>
</evidence>
<keyword evidence="4" id="KW-0812">Transmembrane</keyword>
<dbReference type="Proteomes" id="UP000663828">
    <property type="component" value="Unassembled WGS sequence"/>
</dbReference>
<dbReference type="InterPro" id="IPR001429">
    <property type="entry name" value="P2X_purnocptor"/>
</dbReference>
<name>A0A815CQU6_ADIRI</name>
<comment type="caution">
    <text evidence="11">The sequence shown here is derived from an EMBL/GenBank/DDBJ whole genome shotgun (WGS) entry which is preliminary data.</text>
</comment>
<dbReference type="PANTHER" id="PTHR10125:SF31">
    <property type="entry name" value="P2X RECEPTOR E"/>
    <property type="match status" value="1"/>
</dbReference>
<dbReference type="AlphaFoldDB" id="A0A815CQU6"/>